<feature type="compositionally biased region" description="Polar residues" evidence="4">
    <location>
        <begin position="3653"/>
        <end position="3667"/>
    </location>
</feature>
<dbReference type="InterPro" id="IPR000008">
    <property type="entry name" value="C2_dom"/>
</dbReference>
<accession>A0A8K0HRK8</accession>
<keyword evidence="7" id="KW-1185">Reference proteome</keyword>
<dbReference type="CDD" id="cd00821">
    <property type="entry name" value="PH"/>
    <property type="match status" value="1"/>
</dbReference>
<dbReference type="Gene3D" id="2.60.40.150">
    <property type="entry name" value="C2 domain"/>
    <property type="match status" value="1"/>
</dbReference>
<protein>
    <recommendedName>
        <fullName evidence="5">C2 domain-containing protein</fullName>
    </recommendedName>
</protein>
<organism evidence="6 7">
    <name type="scientific">Rhamnella rubrinervis</name>
    <dbReference type="NCBI Taxonomy" id="2594499"/>
    <lineage>
        <taxon>Eukaryota</taxon>
        <taxon>Viridiplantae</taxon>
        <taxon>Streptophyta</taxon>
        <taxon>Embryophyta</taxon>
        <taxon>Tracheophyta</taxon>
        <taxon>Spermatophyta</taxon>
        <taxon>Magnoliopsida</taxon>
        <taxon>eudicotyledons</taxon>
        <taxon>Gunneridae</taxon>
        <taxon>Pentapetalae</taxon>
        <taxon>rosids</taxon>
        <taxon>fabids</taxon>
        <taxon>Rosales</taxon>
        <taxon>Rhamnaceae</taxon>
        <taxon>rhamnoid group</taxon>
        <taxon>Rhamneae</taxon>
        <taxon>Rhamnella</taxon>
    </lineage>
</organism>
<dbReference type="SUPFAM" id="SSF49562">
    <property type="entry name" value="C2 domain (Calcium/lipid-binding domain, CaLB)"/>
    <property type="match status" value="1"/>
</dbReference>
<evidence type="ECO:0000256" key="1">
    <source>
        <dbReference type="ARBA" id="ARBA00006545"/>
    </source>
</evidence>
<evidence type="ECO:0000256" key="2">
    <source>
        <dbReference type="ARBA" id="ARBA00022448"/>
    </source>
</evidence>
<sequence>MFEAHVLHLLRRYLGEYVHGLSAEALRISVWKGDVVLKDLKLKAEALNSLKLPVTVKAGFVGTITLKVPWKSLGKEPVVVLIDRVFVLAHPASDGRTLKDEDREKLFEAKLQQIEEAESATLEAISKSKLGSPTPGNSWLGSLIATIIGNLKITISNVHIRYEDSESNPGHPFCSGVTLAKIAAVTMDEQGNETFDTSGALDKLRKSLQLERLAMYHGSDSIPWKIDKGWEDLSPNEWIEIFEDGINEPAADCELLSKWAVDRNYLVSPINGVLKYHRLGNQEKNDPEVPFEKASLVLSDVSLTMTEAQYHDWIKLLEVISRYKIYVEVSHLRPAVPISQDPCLWWRYAAQAGLQQKKIYRFSWDRIRHLCQLRRRYIQLYAVSLQHLSNVNKAEMREIEKDLDSKVILLWRLLAHAKAESVKSKEEAEQRRLKKKGWFSLRWRTPSEEAPVGDTSDGSQLLEERLTKEEWQAINKLLSYQPDDELTSHPAKDVQNMIQLLVIVSIGHAAARIISINQTEIVCGRFEQLQVSTKFKHRSTHCDVLLKFYGLSAPEGSLAESVPSKQKVNALAASFVHSPVGENLDWKLSATISPCHVTVLMESCDRFVEFVKRSNAVSPTVALETATALQMKIEKVTRRAQEQFQMVLEEQSRFALDIDFDAPKVRVPIRNCGSSKCDSHFLVDFGHFTLHTMDCEPDEHKQSLYSRFYISGRDIAAFFTDCDSDCQNCTLAIPNCGTQPNGSPRAEKINNFYSLIDRCGMAVLVDQIKVPYPSYPSTRISIQVPNLGVHFSPSRYCRLMELLNILYGTMETCSQPAVDSSQAEVTLWSPSDLATDAKILVWRGIGNSMAAWQPCFIVLSGLYLYVLESENSQSYQRYSSMAGRQVYEVPPVNIGGSSFCIAVGYRGLDIQKVLESSSTWIIEFRDEEEKAIWLKRLIQATYEASEPPSVDVLREINDHSSDFVEPQTPNLKAAELVINGALMEMKLFLYGKIGDEVDDKLDETLILEVLADGGKVHMIRREGDLTVKMKLHSLKIRDELQGRLSTGPQYLACSVLRSDNVLSSTGFIDSHGKEMAAALHEDDDTFTDALPEFVSLSDAGTSNLAGFESAEALLHENDMVNGRGISGEIFYEAEGSNYSDFVSVVFSTRSPSSHDYDGIDTQMSVRLSKLEFFCNRPTLVALIGFGLDLSSGNYDARSTDSSTVLEDKSLANREKNEETGRVKGLLGYGKGRVVFYLNMNMDSVSVFLNKEDGTQLAMLVQESFLLDLKVHPSSLSIEGTVGNFRLCDMSLGTEHCWGWLCDIRNPGVESLIKFKFNSYSAEDDDYEGYDYSLHGHLSAVRIVFLYRFVQEITAYFMGLATPHTEEAIKLVDKVGDFEWLIQKYEIDGATAVKLDLSLDTPMIIVPRNSTSKDFIQLDLGQLQVSNEFSWHGLEKDPSAVHIDVLHAEILGINMSVGIDGRVGKPMIRQGKGLDIFVRRSLRDVFKKVPTLSLEVKVALLHGVMSDREYKVILDCVCMNLYEEPRLPPSFRGGKSGSNDTIKLLVDKVNINSQILLSRNVTIMVVAVEQALLELYNGIHEESPLAYIVVEGLWVSYRMTSSSETDLYLTIPKFSILDIRPDTKPEMRLMLGSSTDASRQVSTGNLPLFLNKGDLRRIESEDGFHVDLPISTMFLMDYRWRKSSQSFVVRIQQPRVLVVPDFLLAVGEFFVPALRTITGREETMDPKNDPVTRNGCIVLSEPIYKQKEDVVHLSPSRQLVADISGIDEYTYDGCGKTICLSEETDVREFDWVRFQPIIVVGHGKRLRFVNVKIENGSLLRKCTYLSNDSSCSVSFEDGVDIMLLESFTADDDKESLKYMHKSSDSIDSSLSQCDPNKVPSFTFETQVVSPEFTFYDGTKSSLDDSSCGEKLLRAKLDLSFMYASKEKDTWIRALVKDLTVEAGSGLVLLDPVDISGGYTSVKEKANMSLISTNICIHLSLSAISLILNLQSQASAALQFGNAIPLAPCTHFDRLWVSPKENGPSYNLTFWRPRAPSNYVILGDCVTSRPIPPSQAVMAVNNAYGRVRKPIGFNFIGLFSDILGFNGGENQSDLDGDCSIWMPVAPPGYTALGCVVNIGNESPPNHIVYCIRSDLVTSTAYSECIFSTPSNPQFASGFSIWRLDNVLGSFSAHSSAECPSKGYNYGLNHLLWSSYRHHSSSKESAPDLTAGHDYDSQHTANQSANSPGWDIIRSISKATTCYVSTPNFERIWWDKGSDIRRPVSIWRPIARPGYAILGDCITEGLEPPALGIIFKADNPEISAKPVQYTKVSHIIGKGFDEVFFWYPIAPPGYASLGCMVSRIDEAPTIDVLCCPRMDLVNQANILETPISRSSSSKASQCWSIWKVENQACTFLARGDMKKPSSRLAYTVGDSVKPRTRENITAELKLRCFSLTVLDSLCGMMTPLFDTTITNIKLATHGGLDAMNAVLISSIAASIFNAQLEAWEPLVEPFDGIFKFETYDTSTHPPPKLGKRVRIAATSALNINVSAASLGTFIWGILSWRRQLELEEKAIKLNEEAIGMHRDGGNQTFSALDEDDFQTLVVENKLGCDIYLKKVEQNSDTVEQLHHGDSAYVWTPPPRFSDRLNVADESREARYYVAIQILEAKGLPILDDGNSHDFFCALRLVVENQATDQQKLFPQSARTKCVKPFISKTGDVDEGFAKWNELFIFEVPRKGLAKLEVEVTNLSAKAGKGEVVGALSFSVGHGASMLRKVASVRMFHHAHDTQSVVTYPLKRRVQHDTAEEIHECGCLLVSSSYFERKTTPNFQRDMGTENLVDRDIGFWVSLSSKGEWESIRSLLPVSVVPKSLQSDFVALEVVMKNGKKHAIFRSLATVINESDVKLDFSICHVSICGHNPNLGASGNAAVEEIFQNQFYHPTSGWGNNWSGFRGNNPGSWSTQDFSNSSRDFFEPPLPPGWRWASAWSIDKSQFVDKDGWAYGTDFQSLKWPPTSSKSSTKSAFYVVRRRRWVRTRHQIPNQYENSFKSGLSVISPGASVVLPWRSTSRDSDQCLQIRPSVDHPQPPYSWGYAVTVGRDQTLLDHPSLSKQYSLKQENKLSASIFKLNQLEKKDILLCCSSKGSKQFWLSIGTDASILHTELNSPVYDWRISVNSPLKLENRLPCPAEFTIWEKTKEGNFIEQQNGIISSRGSVHVYSADIQKPIYLMLVVLGGWVMEKGPVIVLNLASNDHVSSFWMVHKQSNRRLRVRIECDMGGTAAAPKTIRFFVPYWIINNSSLPLAYRVVEVEPVDNADMDSQISRAVKSAKMVLKNPTNSMERRHSTPRRNIQVLEVIEDTSPTPSMLSPQDNAGRSGVMMFPSQKDAYLSPRVGIAVALHHSEIYSPGISLLELENKERVDVKAFSSDGSYYKLSARLNMTSDRTKVVHFQPHALFINRVGYSLCLQQCDTQSVAWIHPTDSAKPFYWLSSAKVELLKLRVNGYKWSTPFSVCNEGVMRICLKKDIGDDKLQLRIAVRSGAKSSSYEVIFRPNSSSSPYRIENRSMFLPIRFRQVDGTNDSWKSLLPNSAASFLWEDLGRRRLLELLADGSDPLKSQKYDIDEISDHQLINVASGSSRALRVTIQKEEKTNVVRISDWMPDSEPVRTLSRRDASLSQLSIKDQEHQQSQSISGREHQRSQSISGCEFHVIVELAELGLSIIDHTPEEILYLSVQNLFLAYSTGLASGISRFKLRMHGIQVDNQLPLTPTPVLFRPQKVGDETEYVLKFSMTMQSNGSVDLCVYPYIGFHGPESSAFLINIHEPIIWRFHEMIQQVNLSRLHDTRTNVVSVDPIIEIGVLNISEVRLKVSMAMSPSQRPRGVLGFWASLMTALGNTENMPVRINQRFHENVCMRQSSMISMAISNIRKDLLGQPLQLLSGVDILGNASSALGHMSKGMAALSMDKKFIQSRQRQENKGVEDFGDVIRGGGGALAKGLFRGVTGILTKPLEGAKSSGVEGFVQGVGKGLIGAAAQPVSGVLDLLSKTTEGANAMRMKISSAITSEEQLLRRRLPRVIGGDNLLRPYDKYKAQGQIILQLAESGSFFSQVDLFKVRGKFALSDAYEDHFLLPKGKIIVVTHRRVILLQQPSNIIAQRKFSPARDPCSIMWDVLWDDLATMELTHGKKDHPRGPPSRLILYLQTRSTELKEQARVIKCIRETRQALDVYASIEQALHTYGPNQSRKLLRKVTKPYSPIAESANTEVVPKEGFSVWSPQQLPPSVPHSSTFGRSTN</sequence>
<reference evidence="6" key="1">
    <citation type="submission" date="2020-03" db="EMBL/GenBank/DDBJ databases">
        <title>A high-quality chromosome-level genome assembly of a woody plant with both climbing and erect habits, Rhamnella rubrinervis.</title>
        <authorList>
            <person name="Lu Z."/>
            <person name="Yang Y."/>
            <person name="Zhu X."/>
            <person name="Sun Y."/>
        </authorList>
    </citation>
    <scope>NUCLEOTIDE SEQUENCE</scope>
    <source>
        <strain evidence="6">BYM</strain>
        <tissue evidence="6">Leaf</tissue>
    </source>
</reference>
<keyword evidence="3" id="KW-0445">Lipid transport</keyword>
<evidence type="ECO:0000313" key="7">
    <source>
        <dbReference type="Proteomes" id="UP000796880"/>
    </source>
</evidence>
<comment type="caution">
    <text evidence="6">The sequence shown here is derived from an EMBL/GenBank/DDBJ whole genome shotgun (WGS) entry which is preliminary data.</text>
</comment>
<dbReference type="EMBL" id="VOIH02000001">
    <property type="protein sequence ID" value="KAF3456420.1"/>
    <property type="molecule type" value="Genomic_DNA"/>
</dbReference>
<dbReference type="SUPFAM" id="SSF50729">
    <property type="entry name" value="PH domain-like"/>
    <property type="match status" value="1"/>
</dbReference>
<gene>
    <name evidence="6" type="ORF">FNV43_RR01070</name>
</gene>
<dbReference type="Pfam" id="PF12624">
    <property type="entry name" value="VPS13_N"/>
    <property type="match status" value="1"/>
</dbReference>
<dbReference type="SMART" id="SM00233">
    <property type="entry name" value="PH"/>
    <property type="match status" value="1"/>
</dbReference>
<dbReference type="CDD" id="cd00030">
    <property type="entry name" value="C2"/>
    <property type="match status" value="1"/>
</dbReference>
<evidence type="ECO:0000256" key="4">
    <source>
        <dbReference type="SAM" id="MobiDB-lite"/>
    </source>
</evidence>
<keyword evidence="2" id="KW-0813">Transport</keyword>
<dbReference type="Proteomes" id="UP000796880">
    <property type="component" value="Unassembled WGS sequence"/>
</dbReference>
<dbReference type="PROSITE" id="PS50004">
    <property type="entry name" value="C2"/>
    <property type="match status" value="1"/>
</dbReference>
<dbReference type="Pfam" id="PF25037">
    <property type="entry name" value="VPS13_C"/>
    <property type="match status" value="1"/>
</dbReference>
<feature type="compositionally biased region" description="Polar residues" evidence="4">
    <location>
        <begin position="4256"/>
        <end position="4266"/>
    </location>
</feature>
<feature type="region of interest" description="Disordered" evidence="4">
    <location>
        <begin position="4247"/>
        <end position="4266"/>
    </location>
</feature>
<feature type="domain" description="C2" evidence="5">
    <location>
        <begin position="2615"/>
        <end position="2761"/>
    </location>
</feature>
<name>A0A8K0HRK8_9ROSA</name>
<dbReference type="InterPro" id="IPR056748">
    <property type="entry name" value="VPS13-like_C"/>
</dbReference>
<feature type="region of interest" description="Disordered" evidence="4">
    <location>
        <begin position="3653"/>
        <end position="3674"/>
    </location>
</feature>
<evidence type="ECO:0000313" key="6">
    <source>
        <dbReference type="EMBL" id="KAF3456420.1"/>
    </source>
</evidence>
<dbReference type="GO" id="GO:0006869">
    <property type="term" value="P:lipid transport"/>
    <property type="evidence" value="ECO:0007669"/>
    <property type="project" value="UniProtKB-KW"/>
</dbReference>
<proteinExistence type="inferred from homology"/>
<feature type="compositionally biased region" description="Basic and acidic residues" evidence="4">
    <location>
        <begin position="2201"/>
        <end position="2214"/>
    </location>
</feature>
<dbReference type="InterPro" id="IPR026854">
    <property type="entry name" value="VPS13_N"/>
</dbReference>
<feature type="region of interest" description="Disordered" evidence="4">
    <location>
        <begin position="2201"/>
        <end position="2223"/>
    </location>
</feature>
<comment type="similarity">
    <text evidence="1">Belongs to the VPS13 family.</text>
</comment>
<dbReference type="PANTHER" id="PTHR45523">
    <property type="entry name" value="TETRATRICOPEPTIDE REPEAT (TPR)-CONTAINING PROTEIN-RELATED"/>
    <property type="match status" value="1"/>
</dbReference>
<dbReference type="InterPro" id="IPR009543">
    <property type="entry name" value="VPS13_VAB"/>
</dbReference>
<dbReference type="InterPro" id="IPR001849">
    <property type="entry name" value="PH_domain"/>
</dbReference>
<dbReference type="PANTHER" id="PTHR45523:SF2">
    <property type="entry name" value="OS02G0470600 PROTEIN"/>
    <property type="match status" value="1"/>
</dbReference>
<evidence type="ECO:0000256" key="3">
    <source>
        <dbReference type="ARBA" id="ARBA00023055"/>
    </source>
</evidence>
<dbReference type="Pfam" id="PF25036">
    <property type="entry name" value="VPS13_VAB"/>
    <property type="match status" value="1"/>
</dbReference>
<dbReference type="OrthoDB" id="428159at2759"/>
<dbReference type="InterPro" id="IPR035892">
    <property type="entry name" value="C2_domain_sf"/>
</dbReference>
<dbReference type="Pfam" id="PF06101">
    <property type="entry name" value="Vps62"/>
    <property type="match status" value="2"/>
</dbReference>
<dbReference type="InterPro" id="IPR009291">
    <property type="entry name" value="Vps62"/>
</dbReference>
<evidence type="ECO:0000259" key="5">
    <source>
        <dbReference type="PROSITE" id="PS50004"/>
    </source>
</evidence>